<protein>
    <recommendedName>
        <fullName evidence="4">DUF1440 domain-containing protein</fullName>
    </recommendedName>
</protein>
<dbReference type="RefSeq" id="WP_289320743.1">
    <property type="nucleotide sequence ID" value="NZ_JAUCEY010000008.1"/>
</dbReference>
<dbReference type="EMBL" id="JAUCEY010000008">
    <property type="protein sequence ID" value="MDM5454601.1"/>
    <property type="molecule type" value="Genomic_DNA"/>
</dbReference>
<keyword evidence="1" id="KW-1133">Transmembrane helix</keyword>
<comment type="caution">
    <text evidence="2">The sequence shown here is derived from an EMBL/GenBank/DDBJ whole genome shotgun (WGS) entry which is preliminary data.</text>
</comment>
<dbReference type="KEGG" id="bsj:UP17_07075"/>
<evidence type="ECO:0000313" key="2">
    <source>
        <dbReference type="EMBL" id="MDM5454601.1"/>
    </source>
</evidence>
<dbReference type="Proteomes" id="UP001234602">
    <property type="component" value="Unassembled WGS sequence"/>
</dbReference>
<organism evidence="2 3">
    <name type="scientific">Peribacillus simplex</name>
    <dbReference type="NCBI Taxonomy" id="1478"/>
    <lineage>
        <taxon>Bacteria</taxon>
        <taxon>Bacillati</taxon>
        <taxon>Bacillota</taxon>
        <taxon>Bacilli</taxon>
        <taxon>Bacillales</taxon>
        <taxon>Bacillaceae</taxon>
        <taxon>Peribacillus</taxon>
    </lineage>
</organism>
<feature type="transmembrane region" description="Helical" evidence="1">
    <location>
        <begin position="59"/>
        <end position="77"/>
    </location>
</feature>
<evidence type="ECO:0008006" key="4">
    <source>
        <dbReference type="Google" id="ProtNLM"/>
    </source>
</evidence>
<keyword evidence="1" id="KW-0812">Transmembrane</keyword>
<name>A0AAW7IS37_9BACI</name>
<gene>
    <name evidence="2" type="ORF">QUF89_20975</name>
</gene>
<dbReference type="AlphaFoldDB" id="A0AAW7IS37"/>
<proteinExistence type="predicted"/>
<keyword evidence="1" id="KW-0472">Membrane</keyword>
<feature type="transmembrane region" description="Helical" evidence="1">
    <location>
        <begin position="120"/>
        <end position="137"/>
    </location>
</feature>
<evidence type="ECO:0000256" key="1">
    <source>
        <dbReference type="SAM" id="Phobius"/>
    </source>
</evidence>
<reference evidence="2" key="1">
    <citation type="submission" date="2023-06" db="EMBL/GenBank/DDBJ databases">
        <title>Comparative genomics of Bacillaceae isolates and their secondary metabolite potential.</title>
        <authorList>
            <person name="Song L."/>
            <person name="Nielsen L.J."/>
            <person name="Mohite O."/>
            <person name="Xu X."/>
            <person name="Weber T."/>
            <person name="Kovacs A.T."/>
        </authorList>
    </citation>
    <scope>NUCLEOTIDE SEQUENCE</scope>
    <source>
        <strain evidence="2">D8_B_37</strain>
    </source>
</reference>
<accession>A0AAW7IS37</accession>
<feature type="transmembrane region" description="Helical" evidence="1">
    <location>
        <begin position="6"/>
        <end position="23"/>
    </location>
</feature>
<feature type="transmembrane region" description="Helical" evidence="1">
    <location>
        <begin position="89"/>
        <end position="108"/>
    </location>
</feature>
<evidence type="ECO:0000313" key="3">
    <source>
        <dbReference type="Proteomes" id="UP001234602"/>
    </source>
</evidence>
<sequence length="141" mass="16138">MNGKTFYKVSLIGLINGIMLGLAMKLVEMFSGKQVYKLLLNVDFLPVIGAVPWSEASLYFFHLLFSLAITFSYVYILHPLKFFREWNKYTLAFLTIIPAIMLYFPLSALSITEVVLPSDLTAFFLWSLLHLFYGLLLPKAI</sequence>